<feature type="domain" description="RecF/RecN/SMC N-terminal" evidence="6">
    <location>
        <begin position="70"/>
        <end position="1070"/>
    </location>
</feature>
<dbReference type="AlphaFoldDB" id="A0A835YNX1"/>
<organism evidence="7 8">
    <name type="scientific">Edaphochlamys debaryana</name>
    <dbReference type="NCBI Taxonomy" id="47281"/>
    <lineage>
        <taxon>Eukaryota</taxon>
        <taxon>Viridiplantae</taxon>
        <taxon>Chlorophyta</taxon>
        <taxon>core chlorophytes</taxon>
        <taxon>Chlorophyceae</taxon>
        <taxon>CS clade</taxon>
        <taxon>Chlamydomonadales</taxon>
        <taxon>Chlamydomonadales incertae sedis</taxon>
        <taxon>Edaphochlamys</taxon>
    </lineage>
</organism>
<keyword evidence="3 4" id="KW-0175">Coiled coil</keyword>
<dbReference type="SUPFAM" id="SSF52540">
    <property type="entry name" value="P-loop containing nucleoside triphosphate hydrolases"/>
    <property type="match status" value="1"/>
</dbReference>
<name>A0A835YNX1_9CHLO</name>
<dbReference type="GO" id="GO:0003697">
    <property type="term" value="F:single-stranded DNA binding"/>
    <property type="evidence" value="ECO:0007669"/>
    <property type="project" value="TreeGrafter"/>
</dbReference>
<feature type="region of interest" description="Disordered" evidence="5">
    <location>
        <begin position="1"/>
        <end position="60"/>
    </location>
</feature>
<dbReference type="InterPro" id="IPR027417">
    <property type="entry name" value="P-loop_NTPase"/>
</dbReference>
<feature type="coiled-coil region" evidence="4">
    <location>
        <begin position="828"/>
        <end position="869"/>
    </location>
</feature>
<evidence type="ECO:0000256" key="5">
    <source>
        <dbReference type="SAM" id="MobiDB-lite"/>
    </source>
</evidence>
<dbReference type="Proteomes" id="UP000612055">
    <property type="component" value="Unassembled WGS sequence"/>
</dbReference>
<feature type="compositionally biased region" description="Acidic residues" evidence="5">
    <location>
        <begin position="17"/>
        <end position="31"/>
    </location>
</feature>
<dbReference type="GO" id="GO:0000724">
    <property type="term" value="P:double-strand break repair via homologous recombination"/>
    <property type="evidence" value="ECO:0007669"/>
    <property type="project" value="TreeGrafter"/>
</dbReference>
<evidence type="ECO:0000256" key="4">
    <source>
        <dbReference type="SAM" id="Coils"/>
    </source>
</evidence>
<dbReference type="PANTHER" id="PTHR45916:SF1">
    <property type="entry name" value="STRUCTURAL MAINTENANCE OF CHROMOSOMES PROTEIN 5"/>
    <property type="match status" value="1"/>
</dbReference>
<proteinExistence type="inferred from homology"/>
<evidence type="ECO:0000313" key="8">
    <source>
        <dbReference type="Proteomes" id="UP000612055"/>
    </source>
</evidence>
<comment type="similarity">
    <text evidence="1">Belongs to the SMC family. SMC5 subfamily.</text>
</comment>
<feature type="coiled-coil region" evidence="4">
    <location>
        <begin position="245"/>
        <end position="336"/>
    </location>
</feature>
<dbReference type="GO" id="GO:0005634">
    <property type="term" value="C:nucleus"/>
    <property type="evidence" value="ECO:0007669"/>
    <property type="project" value="TreeGrafter"/>
</dbReference>
<accession>A0A835YNX1</accession>
<evidence type="ECO:0000256" key="1">
    <source>
        <dbReference type="ARBA" id="ARBA00010171"/>
    </source>
</evidence>
<gene>
    <name evidence="7" type="ORF">HYH03_000984</name>
</gene>
<comment type="caution">
    <text evidence="7">The sequence shown here is derived from an EMBL/GenBank/DDBJ whole genome shotgun (WGS) entry which is preliminary data.</text>
</comment>
<reference evidence="7" key="1">
    <citation type="journal article" date="2020" name="bioRxiv">
        <title>Comparative genomics of Chlamydomonas.</title>
        <authorList>
            <person name="Craig R.J."/>
            <person name="Hasan A.R."/>
            <person name="Ness R.W."/>
            <person name="Keightley P.D."/>
        </authorList>
    </citation>
    <scope>NUCLEOTIDE SEQUENCE</scope>
    <source>
        <strain evidence="7">CCAP 11/70</strain>
    </source>
</reference>
<evidence type="ECO:0000313" key="7">
    <source>
        <dbReference type="EMBL" id="KAG2501169.1"/>
    </source>
</evidence>
<dbReference type="OrthoDB" id="10254973at2759"/>
<evidence type="ECO:0000256" key="3">
    <source>
        <dbReference type="ARBA" id="ARBA00023054"/>
    </source>
</evidence>
<feature type="compositionally biased region" description="Basic and acidic residues" evidence="5">
    <location>
        <begin position="1"/>
        <end position="16"/>
    </location>
</feature>
<dbReference type="Gene3D" id="3.40.50.300">
    <property type="entry name" value="P-loop containing nucleotide triphosphate hydrolases"/>
    <property type="match status" value="2"/>
</dbReference>
<protein>
    <recommendedName>
        <fullName evidence="2">Structural maintenance of chromosomes protein 5</fullName>
    </recommendedName>
</protein>
<keyword evidence="8" id="KW-1185">Reference proteome</keyword>
<sequence>MKRGREVDEAKRRIVYSDDEGEEGIEDDQEQIQERRNAGAGAGPSAGPAPTRMVAGRSATDEDFFPKGSIKRIVMKNFMTYAYLEVKPGPKLNLVLGPNGTGKSSLVCALCIGLNGGPKLVARADRLTEFVRRGASAFEVVTTISSGGEGRDRVVTRKLTKTKKRNAQGETVEGHESEFMIDGVVKTGREVDALVKSLNIQFDNLCQFLPQERVQEFSSLDPYALLRLTQQALGDATLLSQHQQLIELRKDDKQAQDDVDRYTEKLARLQAEHEAQRRDYERYKRRQDLLAEAKSLRGQAAWLSAAHKLEALRAAKERYLERKAALDDARAQQEEDTEPMRRCQVRANKLRAERIPADKKAQDARMKANACQKAITQHDEELQRLSGDLGSLEEEGRKRLEGIERARQGVARAQAALDELPEGPPPEVTARLDELRLEIQALQFRQQELGSAKNEAAQRMQGIDLELGRLRARISTIGSRRYRLLQTLQGAGRLPNVATLDAWVTANRSNGTFQGPVWGPIAAELTVRQVPGLDPRKAAQYVETTCWFWLGAYIVTCREDETRLSEEASRLGAGQCKVLYSPHNPAQPYTVPHPAGPASRHAEYGIMYTVDELIEAPPMVMRVLVAQCGVNKVYIGNEQAPGNLNHLFRTGMRCVLVGDTEHSHITSHYGGTSSINNILYNGKVLAGGGSQEDAELEQLQGRERELEEERSREQAEDATITAELEQTEASRRAMITEGNRLHKQAQDIIKKRGTCRGVLETAKRTLANAERVPDPETRRPAIMAELVRHVDAHGPKCEALVKAMRVLWGALKAAGLLELQLKDVSVQLEQLKAGREERERALRAAASEEAAAKDALAAAKAEKEAAQRHAMEDWEPLSEEEKALVSGYVQSKTPVSELTQQAEAKEAEADKVVCRDMNVMEQFKKRDAQIRDQQASLQEAQTRKEQLAARIEQIRGSWLPEIRRMVATINDSFSANFKLIGCAGEVRLQESEDYDKYAIEIMVQYRASESLTQLTGARQSGGERSVATMLYLMALQSVTDTPFRVVDEINQGMDQYNERKVFNMLVESATQPDTPQCFLLTPKLLPGLRYTPDVTVVNIFNGNALETALPPAARKGKMSTASIIWGQRANLVAVA</sequence>
<dbReference type="PANTHER" id="PTHR45916">
    <property type="entry name" value="STRUCTURAL MAINTENANCE OF CHROMOSOMES PROTEIN 5"/>
    <property type="match status" value="1"/>
</dbReference>
<dbReference type="Pfam" id="PF02463">
    <property type="entry name" value="SMC_N"/>
    <property type="match status" value="1"/>
</dbReference>
<evidence type="ECO:0000259" key="6">
    <source>
        <dbReference type="Pfam" id="PF02463"/>
    </source>
</evidence>
<feature type="coiled-coil region" evidence="4">
    <location>
        <begin position="689"/>
        <end position="716"/>
    </location>
</feature>
<dbReference type="GO" id="GO:0051276">
    <property type="term" value="P:chromosome organization"/>
    <property type="evidence" value="ECO:0007669"/>
    <property type="project" value="UniProtKB-ARBA"/>
</dbReference>
<dbReference type="GO" id="GO:0030915">
    <property type="term" value="C:Smc5-Smc6 complex"/>
    <property type="evidence" value="ECO:0007669"/>
    <property type="project" value="TreeGrafter"/>
</dbReference>
<evidence type="ECO:0000256" key="2">
    <source>
        <dbReference type="ARBA" id="ARBA00018687"/>
    </source>
</evidence>
<feature type="coiled-coil region" evidence="4">
    <location>
        <begin position="895"/>
        <end position="957"/>
    </location>
</feature>
<dbReference type="EMBL" id="JAEHOE010000002">
    <property type="protein sequence ID" value="KAG2501169.1"/>
    <property type="molecule type" value="Genomic_DNA"/>
</dbReference>
<dbReference type="InterPro" id="IPR003395">
    <property type="entry name" value="RecF/RecN/SMC_N"/>
</dbReference>